<feature type="transmembrane region" description="Helical" evidence="1">
    <location>
        <begin position="6"/>
        <end position="25"/>
    </location>
</feature>
<organism evidence="2 3">
    <name type="scientific">Rossellomorea aquimaris</name>
    <dbReference type="NCBI Taxonomy" id="189382"/>
    <lineage>
        <taxon>Bacteria</taxon>
        <taxon>Bacillati</taxon>
        <taxon>Bacillota</taxon>
        <taxon>Bacilli</taxon>
        <taxon>Bacillales</taxon>
        <taxon>Bacillaceae</taxon>
        <taxon>Rossellomorea</taxon>
    </lineage>
</organism>
<gene>
    <name evidence="2" type="ORF">FZC85_03435</name>
</gene>
<dbReference type="EMBL" id="VTEZ01000001">
    <property type="protein sequence ID" value="TYS88491.1"/>
    <property type="molecule type" value="Genomic_DNA"/>
</dbReference>
<sequence>MYYAMLIIGAVLLLIGVFWFIYMFREKEFTLSNTCKALFSLIFSGLLLIITLPSLKYMLFQEYDVVKGSCTIEIDSSGRTSEASFKMDDSSDAFYFRDIPDLDSYGRAVPYYCELTVTKDHEFEISYKVYDSNTRELIQTSE</sequence>
<dbReference type="OrthoDB" id="2738124at2"/>
<dbReference type="RefSeq" id="WP_148967791.1">
    <property type="nucleotide sequence ID" value="NZ_JBNIKW010000001.1"/>
</dbReference>
<dbReference type="AlphaFoldDB" id="A0A5D4UNL7"/>
<evidence type="ECO:0000313" key="3">
    <source>
        <dbReference type="Proteomes" id="UP000324269"/>
    </source>
</evidence>
<keyword evidence="1" id="KW-0472">Membrane</keyword>
<name>A0A5D4UNL7_9BACI</name>
<evidence type="ECO:0000256" key="1">
    <source>
        <dbReference type="SAM" id="Phobius"/>
    </source>
</evidence>
<feature type="transmembrane region" description="Helical" evidence="1">
    <location>
        <begin position="37"/>
        <end position="60"/>
    </location>
</feature>
<keyword evidence="1" id="KW-1133">Transmembrane helix</keyword>
<protein>
    <submittedName>
        <fullName evidence="2">Uncharacterized protein</fullName>
    </submittedName>
</protein>
<dbReference type="Proteomes" id="UP000324269">
    <property type="component" value="Unassembled WGS sequence"/>
</dbReference>
<accession>A0A5D4UNL7</accession>
<keyword evidence="1" id="KW-0812">Transmembrane</keyword>
<comment type="caution">
    <text evidence="2">The sequence shown here is derived from an EMBL/GenBank/DDBJ whole genome shotgun (WGS) entry which is preliminary data.</text>
</comment>
<proteinExistence type="predicted"/>
<reference evidence="2 3" key="1">
    <citation type="submission" date="2019-08" db="EMBL/GenBank/DDBJ databases">
        <title>Bacillus genomes from the desert of Cuatro Cienegas, Coahuila.</title>
        <authorList>
            <person name="Olmedo-Alvarez G."/>
        </authorList>
    </citation>
    <scope>NUCLEOTIDE SEQUENCE [LARGE SCALE GENOMIC DNA]</scope>
    <source>
        <strain evidence="2 3">CH87b_3T</strain>
    </source>
</reference>
<evidence type="ECO:0000313" key="2">
    <source>
        <dbReference type="EMBL" id="TYS88491.1"/>
    </source>
</evidence>